<dbReference type="SUPFAM" id="SSF52540">
    <property type="entry name" value="P-loop containing nucleoside triphosphate hydrolases"/>
    <property type="match status" value="1"/>
</dbReference>
<evidence type="ECO:0000256" key="2">
    <source>
        <dbReference type="ARBA" id="ARBA00009863"/>
    </source>
</evidence>
<dbReference type="InterPro" id="IPR019368">
    <property type="entry name" value="Ribosomal_mS29"/>
</dbReference>
<dbReference type="Proteomes" id="UP000324832">
    <property type="component" value="Unassembled WGS sequence"/>
</dbReference>
<dbReference type="PANTHER" id="PTHR12810">
    <property type="entry name" value="MITOCHONDRIAL 28S RIBOSOMAL PROTEIN S29"/>
    <property type="match status" value="1"/>
</dbReference>
<dbReference type="InterPro" id="IPR008092">
    <property type="entry name" value="Ribosomal_mS29_met"/>
</dbReference>
<dbReference type="GO" id="GO:0003735">
    <property type="term" value="F:structural constituent of ribosome"/>
    <property type="evidence" value="ECO:0007669"/>
    <property type="project" value="TreeGrafter"/>
</dbReference>
<evidence type="ECO:0000256" key="4">
    <source>
        <dbReference type="ARBA" id="ARBA00022980"/>
    </source>
</evidence>
<keyword evidence="3" id="KW-0809">Transit peptide</keyword>
<reference evidence="8 9" key="1">
    <citation type="submission" date="2017-07" db="EMBL/GenBank/DDBJ databases">
        <authorList>
            <person name="Talla V."/>
            <person name="Backstrom N."/>
        </authorList>
    </citation>
    <scope>NUCLEOTIDE SEQUENCE [LARGE SCALE GENOMIC DNA]</scope>
</reference>
<keyword evidence="5" id="KW-0496">Mitochondrion</keyword>
<keyword evidence="4" id="KW-0689">Ribosomal protein</keyword>
<proteinExistence type="inferred from homology"/>
<accession>A0A5E4QXS6</accession>
<comment type="subcellular location">
    <subcellularLocation>
        <location evidence="1">Mitochondrion</location>
    </subcellularLocation>
</comment>
<evidence type="ECO:0000313" key="9">
    <source>
        <dbReference type="Proteomes" id="UP000324832"/>
    </source>
</evidence>
<dbReference type="EMBL" id="FZQP02006110">
    <property type="protein sequence ID" value="VVD02488.1"/>
    <property type="molecule type" value="Genomic_DNA"/>
</dbReference>
<evidence type="ECO:0000313" key="8">
    <source>
        <dbReference type="EMBL" id="VVD02488.1"/>
    </source>
</evidence>
<dbReference type="PRINTS" id="PR01716">
    <property type="entry name" value="DEATHASSOCP3"/>
</dbReference>
<evidence type="ECO:0000256" key="1">
    <source>
        <dbReference type="ARBA" id="ARBA00004173"/>
    </source>
</evidence>
<evidence type="ECO:0000256" key="7">
    <source>
        <dbReference type="ARBA" id="ARBA00035140"/>
    </source>
</evidence>
<dbReference type="PANTHER" id="PTHR12810:SF0">
    <property type="entry name" value="SMALL RIBOSOMAL SUBUNIT PROTEIN MS29"/>
    <property type="match status" value="1"/>
</dbReference>
<evidence type="ECO:0000256" key="6">
    <source>
        <dbReference type="ARBA" id="ARBA00023274"/>
    </source>
</evidence>
<protein>
    <recommendedName>
        <fullName evidence="7">Small ribosomal subunit protein mS29</fullName>
    </recommendedName>
</protein>
<gene>
    <name evidence="8" type="ORF">LSINAPIS_LOCUS12696</name>
</gene>
<keyword evidence="6" id="KW-0687">Ribonucleoprotein</keyword>
<comment type="similarity">
    <text evidence="2">Belongs to the mitochondrion-specific ribosomal protein mS29 family.</text>
</comment>
<keyword evidence="9" id="KW-1185">Reference proteome</keyword>
<dbReference type="InterPro" id="IPR027417">
    <property type="entry name" value="P-loop_NTPase"/>
</dbReference>
<sequence length="372" mass="42870">MLSRNLRIACRRYSQSVTTFRTSEISPAQQNSNQIGLFYTLDNDLCKQLYGHGGLPKCFLKQTKTFTETTFMIRQPALEIIECIKATDFNKPAIRYVLHGEEGTGKSMTIAHLLHYAHQEGFLIIHVPWVSNWLRRVSRYKEMANSLTKEGFVDIPLDAAAWLLHFKTQNQHLLKSGELKVSKDYEWSKREKTPAGSTLLELIEHGIVRVKYACDVVDTLLHEVKLLSNTKQCKTFVAIDGYNGFFNPLTNLHTPTKKKVAPEEVTLTASFLELTKNDWTNGVMLLSTDAIAHPEYEQESYLPKYLLYRKGFDHIDPFVPIEVSNYTEKEFMTCASYYRDRLWLRGSPDIEKELKITSAHNPYRFMELCAPL</sequence>
<evidence type="ECO:0000256" key="3">
    <source>
        <dbReference type="ARBA" id="ARBA00022946"/>
    </source>
</evidence>
<dbReference type="GO" id="GO:0005763">
    <property type="term" value="C:mitochondrial small ribosomal subunit"/>
    <property type="evidence" value="ECO:0007669"/>
    <property type="project" value="TreeGrafter"/>
</dbReference>
<dbReference type="AlphaFoldDB" id="A0A5E4QXS6"/>
<name>A0A5E4QXS6_9NEOP</name>
<dbReference type="GO" id="GO:0006915">
    <property type="term" value="P:apoptotic process"/>
    <property type="evidence" value="ECO:0007669"/>
    <property type="project" value="InterPro"/>
</dbReference>
<organism evidence="8 9">
    <name type="scientific">Leptidea sinapis</name>
    <dbReference type="NCBI Taxonomy" id="189913"/>
    <lineage>
        <taxon>Eukaryota</taxon>
        <taxon>Metazoa</taxon>
        <taxon>Ecdysozoa</taxon>
        <taxon>Arthropoda</taxon>
        <taxon>Hexapoda</taxon>
        <taxon>Insecta</taxon>
        <taxon>Pterygota</taxon>
        <taxon>Neoptera</taxon>
        <taxon>Endopterygota</taxon>
        <taxon>Lepidoptera</taxon>
        <taxon>Glossata</taxon>
        <taxon>Ditrysia</taxon>
        <taxon>Papilionoidea</taxon>
        <taxon>Pieridae</taxon>
        <taxon>Dismorphiinae</taxon>
        <taxon>Leptidea</taxon>
    </lineage>
</organism>
<dbReference type="Pfam" id="PF10236">
    <property type="entry name" value="DAP3"/>
    <property type="match status" value="1"/>
</dbReference>
<evidence type="ECO:0000256" key="5">
    <source>
        <dbReference type="ARBA" id="ARBA00023128"/>
    </source>
</evidence>